<feature type="domain" description="Transcriptional regulator SgrR N-terminal HTH" evidence="2">
    <location>
        <begin position="7"/>
        <end position="118"/>
    </location>
</feature>
<dbReference type="PANTHER" id="PTHR30290:SF19">
    <property type="entry name" value="ABC TRANSPORTER PERIPLASMIC BINDING PROTEIN"/>
    <property type="match status" value="1"/>
</dbReference>
<evidence type="ECO:0000313" key="4">
    <source>
        <dbReference type="Proteomes" id="UP000239181"/>
    </source>
</evidence>
<keyword evidence="4" id="KW-1185">Reference proteome</keyword>
<dbReference type="Proteomes" id="UP000239181">
    <property type="component" value="Unassembled WGS sequence"/>
</dbReference>
<dbReference type="AlphaFoldDB" id="A0A2S9IHD6"/>
<accession>A0A2S9IHD6</accession>
<dbReference type="InterPro" id="IPR025370">
    <property type="entry name" value="SgrR_HTH_N"/>
</dbReference>
<dbReference type="EMBL" id="PDET01000001">
    <property type="protein sequence ID" value="PRD17206.1"/>
    <property type="molecule type" value="Genomic_DNA"/>
</dbReference>
<protein>
    <submittedName>
        <fullName evidence="3">Peptide ABC transporter substrate-binding protein</fullName>
    </submittedName>
</protein>
<feature type="domain" description="Solute-binding protein family 5" evidence="1">
    <location>
        <begin position="164"/>
        <end position="300"/>
    </location>
</feature>
<dbReference type="Pfam" id="PF00496">
    <property type="entry name" value="SBP_bac_5"/>
    <property type="match status" value="1"/>
</dbReference>
<comment type="caution">
    <text evidence="3">The sequence shown here is derived from an EMBL/GenBank/DDBJ whole genome shotgun (WGS) entry which is preliminary data.</text>
</comment>
<sequence>MREINRLNQYQRLWQRSEGQPLSSSVSEIANCCFCSERHVRTLLNQWQEAGWLGWEARSGRGKRGTVTFLRSPEALRSEMMLQQLDRGQPQHALQLVPLATEQLSQLLQPFLGGQWQNNQPTLRIPYYRKLDPLRPLVLAGRAEQHLAQQVFSGLSRLAGDDAIPDLAHHWQISDDGLSWFFFLRPQLRWHHGEAVTAQQLQQTLQNILASPTGERMLASVKRVSQAHALCLRIDLHQADYWLAHRLASVCCLLPHPDNPDIGTGPWRLVANSTMLVRLESHGWYHGVHPLMQAVEYWIAPQLFDRELGTSCRHPVQIAIGAQQDLAQLQPVSQRISLGFCYLAIGQRAGLNAAQAQHIMALVHQSGLVEQLPLEEGLISPSNEMLPGWHIPQWKPDRQTALPATLSLHYHLPVELHAMAIRLQQLLAAQGCRLTLHFHAAKNWQDYPSLAEADLVMGDRLIGEAPVFTLESWLRLDPLWPVIIGKAEWQKLLKSLNELQQHADGAGRHDAMHNVFKKLMHQAAITPLFNYRYQVSAPPDVEGIRLNAWGWFDFSRAWLPPPVAID</sequence>
<dbReference type="PANTHER" id="PTHR30290">
    <property type="entry name" value="PERIPLASMIC BINDING COMPONENT OF ABC TRANSPORTER"/>
    <property type="match status" value="1"/>
</dbReference>
<name>A0A2S9IHD6_9GAMM</name>
<dbReference type="Pfam" id="PF12793">
    <property type="entry name" value="SgrR_N"/>
    <property type="match status" value="1"/>
</dbReference>
<reference evidence="3 4" key="1">
    <citation type="submission" date="2017-10" db="EMBL/GenBank/DDBJ databases">
        <title>Draft genome of two endophytic bacteria isolated from 'guarana' Paullinia cupana (Mart.) Ducke.</title>
        <authorList>
            <person name="Siqueira K.A."/>
            <person name="Liotti R.G."/>
            <person name="Mendes T.A."/>
            <person name="Soares M.A."/>
        </authorList>
    </citation>
    <scope>NUCLEOTIDE SEQUENCE [LARGE SCALE GENOMIC DNA]</scope>
    <source>
        <strain evidence="3 4">342</strain>
    </source>
</reference>
<evidence type="ECO:0000259" key="2">
    <source>
        <dbReference type="Pfam" id="PF12793"/>
    </source>
</evidence>
<evidence type="ECO:0000313" key="3">
    <source>
        <dbReference type="EMBL" id="PRD17206.1"/>
    </source>
</evidence>
<evidence type="ECO:0000259" key="1">
    <source>
        <dbReference type="Pfam" id="PF00496"/>
    </source>
</evidence>
<dbReference type="InterPro" id="IPR000914">
    <property type="entry name" value="SBP_5_dom"/>
</dbReference>
<organism evidence="3 4">
    <name type="scientific">Pantoea coffeiphila</name>
    <dbReference type="NCBI Taxonomy" id="1465635"/>
    <lineage>
        <taxon>Bacteria</taxon>
        <taxon>Pseudomonadati</taxon>
        <taxon>Pseudomonadota</taxon>
        <taxon>Gammaproteobacteria</taxon>
        <taxon>Enterobacterales</taxon>
        <taxon>Erwiniaceae</taxon>
        <taxon>Pantoea</taxon>
    </lineage>
</organism>
<dbReference type="RefSeq" id="WP_105590807.1">
    <property type="nucleotide sequence ID" value="NZ_PDET01000001.1"/>
</dbReference>
<gene>
    <name evidence="3" type="ORF">CQW29_00795</name>
</gene>
<dbReference type="GO" id="GO:0015833">
    <property type="term" value="P:peptide transport"/>
    <property type="evidence" value="ECO:0007669"/>
    <property type="project" value="TreeGrafter"/>
</dbReference>
<dbReference type="GO" id="GO:1904680">
    <property type="term" value="F:peptide transmembrane transporter activity"/>
    <property type="evidence" value="ECO:0007669"/>
    <property type="project" value="TreeGrafter"/>
</dbReference>
<proteinExistence type="predicted"/>
<dbReference type="InterPro" id="IPR039424">
    <property type="entry name" value="SBP_5"/>
</dbReference>
<dbReference type="OrthoDB" id="5894719at2"/>
<dbReference type="Gene3D" id="3.40.190.10">
    <property type="entry name" value="Periplasmic binding protein-like II"/>
    <property type="match status" value="1"/>
</dbReference>
<dbReference type="SUPFAM" id="SSF53850">
    <property type="entry name" value="Periplasmic binding protein-like II"/>
    <property type="match status" value="1"/>
</dbReference>